<reference evidence="1 2" key="1">
    <citation type="submission" date="2024-04" db="EMBL/GenBank/DDBJ databases">
        <authorList>
            <consortium name="Genoscope - CEA"/>
            <person name="William W."/>
        </authorList>
    </citation>
    <scope>NUCLEOTIDE SEQUENCE [LARGE SCALE GENOMIC DNA]</scope>
</reference>
<dbReference type="Proteomes" id="UP001497497">
    <property type="component" value="Unassembled WGS sequence"/>
</dbReference>
<comment type="caution">
    <text evidence="1">The sequence shown here is derived from an EMBL/GenBank/DDBJ whole genome shotgun (WGS) entry which is preliminary data.</text>
</comment>
<keyword evidence="2" id="KW-1185">Reference proteome</keyword>
<accession>A0AAV2HZ60</accession>
<gene>
    <name evidence="1" type="ORF">GSLYS_00013275001</name>
</gene>
<organism evidence="1 2">
    <name type="scientific">Lymnaea stagnalis</name>
    <name type="common">Great pond snail</name>
    <name type="synonym">Helix stagnalis</name>
    <dbReference type="NCBI Taxonomy" id="6523"/>
    <lineage>
        <taxon>Eukaryota</taxon>
        <taxon>Metazoa</taxon>
        <taxon>Spiralia</taxon>
        <taxon>Lophotrochozoa</taxon>
        <taxon>Mollusca</taxon>
        <taxon>Gastropoda</taxon>
        <taxon>Heterobranchia</taxon>
        <taxon>Euthyneura</taxon>
        <taxon>Panpulmonata</taxon>
        <taxon>Hygrophila</taxon>
        <taxon>Lymnaeoidea</taxon>
        <taxon>Lymnaeidae</taxon>
        <taxon>Lymnaea</taxon>
    </lineage>
</organism>
<name>A0AAV2HZ60_LYMST</name>
<proteinExistence type="predicted"/>
<feature type="non-terminal residue" evidence="1">
    <location>
        <position position="1"/>
    </location>
</feature>
<dbReference type="EMBL" id="CAXITT010000341">
    <property type="protein sequence ID" value="CAL1539542.1"/>
    <property type="molecule type" value="Genomic_DNA"/>
</dbReference>
<sequence length="150" mass="17175">NKPFTPENYENSCRRLANFSVCVESGNLTCSILETRRNYELDLKEAQIICSPEGKEVYLDAAIIECLQNNAADLKRGVDRCRNSTDEQAYEAARVYSLTNKDPEPLHYYCRFWEQNVNCIRQLYTANCGEKMGALIAKRAQIIGEVYEVC</sequence>
<evidence type="ECO:0000313" key="1">
    <source>
        <dbReference type="EMBL" id="CAL1539542.1"/>
    </source>
</evidence>
<dbReference type="AlphaFoldDB" id="A0AAV2HZ60"/>
<evidence type="ECO:0000313" key="2">
    <source>
        <dbReference type="Proteomes" id="UP001497497"/>
    </source>
</evidence>
<protein>
    <submittedName>
        <fullName evidence="1">Uncharacterized protein</fullName>
    </submittedName>
</protein>